<proteinExistence type="predicted"/>
<dbReference type="eggNOG" id="COG4213">
    <property type="taxonomic scope" value="Bacteria"/>
</dbReference>
<keyword evidence="2" id="KW-0675">Receptor</keyword>
<gene>
    <name evidence="2" type="ordered locus">RSal33209_0260</name>
</gene>
<organism evidence="2 3">
    <name type="scientific">Renibacterium salmoninarum (strain ATCC 33209 / DSM 20767 / JCM 11484 / NBRC 15589 / NCIMB 2235)</name>
    <dbReference type="NCBI Taxonomy" id="288705"/>
    <lineage>
        <taxon>Bacteria</taxon>
        <taxon>Bacillati</taxon>
        <taxon>Actinomycetota</taxon>
        <taxon>Actinomycetes</taxon>
        <taxon>Micrococcales</taxon>
        <taxon>Micrococcaceae</taxon>
        <taxon>Renibacterium</taxon>
    </lineage>
</organism>
<reference evidence="3" key="1">
    <citation type="journal article" date="2008" name="J. Bacteriol.">
        <title>Genome sequence of the fish pathogen Renibacterium salmoninarum suggests reductive evolution away from an environmental Arthrobacter ancestor.</title>
        <authorList>
            <person name="Wiens G.D."/>
            <person name="Rockey D.D."/>
            <person name="Wu Z."/>
            <person name="Chang J."/>
            <person name="Levy R."/>
            <person name="Crane S."/>
            <person name="Chen D.S."/>
            <person name="Capri G.R."/>
            <person name="Burnett J.R."/>
            <person name="Sudheesh P.S."/>
            <person name="Schipma M.J."/>
            <person name="Burd H."/>
            <person name="Bhattacharyya A."/>
            <person name="Rhodes L.D."/>
            <person name="Kaul R."/>
            <person name="Strom M.S."/>
        </authorList>
    </citation>
    <scope>NUCLEOTIDE SEQUENCE [LARGE SCALE GENOMIC DNA]</scope>
    <source>
        <strain evidence="3">ATCC 33209 / DSM 20767 / JCM 11484 / NBRC 15589 / NCIMB 2235</strain>
    </source>
</reference>
<dbReference type="AlphaFoldDB" id="A9WM28"/>
<sequence>MENDESKPGLDATTSEQDNGTKKVPTKFLDPVIVTKANAAEAYANDPTLGPLTK</sequence>
<dbReference type="Proteomes" id="UP000002007">
    <property type="component" value="Chromosome"/>
</dbReference>
<keyword evidence="3" id="KW-1185">Reference proteome</keyword>
<dbReference type="HOGENOM" id="CLU_3047234_0_0_11"/>
<evidence type="ECO:0000313" key="2">
    <source>
        <dbReference type="EMBL" id="ABY22016.1"/>
    </source>
</evidence>
<name>A9WM28_RENSM</name>
<dbReference type="EMBL" id="CP000910">
    <property type="protein sequence ID" value="ABY22016.1"/>
    <property type="molecule type" value="Genomic_DNA"/>
</dbReference>
<accession>A9WM28</accession>
<evidence type="ECO:0000256" key="1">
    <source>
        <dbReference type="SAM" id="MobiDB-lite"/>
    </source>
</evidence>
<dbReference type="STRING" id="288705.RSal33209_0260"/>
<protein>
    <submittedName>
        <fullName evidence="2">Multiple sugar-binding periplasmic receptor</fullName>
    </submittedName>
</protein>
<feature type="region of interest" description="Disordered" evidence="1">
    <location>
        <begin position="1"/>
        <end position="25"/>
    </location>
</feature>
<evidence type="ECO:0000313" key="3">
    <source>
        <dbReference type="Proteomes" id="UP000002007"/>
    </source>
</evidence>
<dbReference type="KEGG" id="rsa:RSal33209_0260"/>